<name>A0AAD5S9N7_9FUNG</name>
<evidence type="ECO:0000313" key="4">
    <source>
        <dbReference type="Proteomes" id="UP001212841"/>
    </source>
</evidence>
<protein>
    <submittedName>
        <fullName evidence="3">Uncharacterized protein</fullName>
    </submittedName>
</protein>
<evidence type="ECO:0000256" key="1">
    <source>
        <dbReference type="SAM" id="MobiDB-lite"/>
    </source>
</evidence>
<proteinExistence type="predicted"/>
<keyword evidence="4" id="KW-1185">Reference proteome</keyword>
<evidence type="ECO:0000256" key="2">
    <source>
        <dbReference type="SAM" id="SignalP"/>
    </source>
</evidence>
<feature type="signal peptide" evidence="2">
    <location>
        <begin position="1"/>
        <end position="20"/>
    </location>
</feature>
<feature type="compositionally biased region" description="Low complexity" evidence="1">
    <location>
        <begin position="112"/>
        <end position="128"/>
    </location>
</feature>
<dbReference type="AlphaFoldDB" id="A0AAD5S9N7"/>
<comment type="caution">
    <text evidence="3">The sequence shown here is derived from an EMBL/GenBank/DDBJ whole genome shotgun (WGS) entry which is preliminary data.</text>
</comment>
<dbReference type="EMBL" id="JADGJD010000858">
    <property type="protein sequence ID" value="KAJ3048030.1"/>
    <property type="molecule type" value="Genomic_DNA"/>
</dbReference>
<feature type="compositionally biased region" description="Low complexity" evidence="1">
    <location>
        <begin position="135"/>
        <end position="175"/>
    </location>
</feature>
<feature type="chain" id="PRO_5041926475" evidence="2">
    <location>
        <begin position="21"/>
        <end position="196"/>
    </location>
</feature>
<feature type="region of interest" description="Disordered" evidence="1">
    <location>
        <begin position="112"/>
        <end position="175"/>
    </location>
</feature>
<accession>A0AAD5S9N7</accession>
<reference evidence="3" key="1">
    <citation type="submission" date="2020-05" db="EMBL/GenBank/DDBJ databases">
        <title>Phylogenomic resolution of chytrid fungi.</title>
        <authorList>
            <person name="Stajich J.E."/>
            <person name="Amses K."/>
            <person name="Simmons R."/>
            <person name="Seto K."/>
            <person name="Myers J."/>
            <person name="Bonds A."/>
            <person name="Quandt C.A."/>
            <person name="Barry K."/>
            <person name="Liu P."/>
            <person name="Grigoriev I."/>
            <person name="Longcore J.E."/>
            <person name="James T.Y."/>
        </authorList>
    </citation>
    <scope>NUCLEOTIDE SEQUENCE</scope>
    <source>
        <strain evidence="3">JEL0318</strain>
    </source>
</reference>
<dbReference type="Proteomes" id="UP001212841">
    <property type="component" value="Unassembled WGS sequence"/>
</dbReference>
<gene>
    <name evidence="3" type="ORF">HK097_010938</name>
</gene>
<organism evidence="3 4">
    <name type="scientific">Rhizophlyctis rosea</name>
    <dbReference type="NCBI Taxonomy" id="64517"/>
    <lineage>
        <taxon>Eukaryota</taxon>
        <taxon>Fungi</taxon>
        <taxon>Fungi incertae sedis</taxon>
        <taxon>Chytridiomycota</taxon>
        <taxon>Chytridiomycota incertae sedis</taxon>
        <taxon>Chytridiomycetes</taxon>
        <taxon>Rhizophlyctidales</taxon>
        <taxon>Rhizophlyctidaceae</taxon>
        <taxon>Rhizophlyctis</taxon>
    </lineage>
</organism>
<evidence type="ECO:0000313" key="3">
    <source>
        <dbReference type="EMBL" id="KAJ3048030.1"/>
    </source>
</evidence>
<sequence>MHFFITVTALALLLAPAVLAQSSQPDAKCQAANMDFLTSVLPCLDTTSSTITQQQKDCLCTSAVRSKADAVFDACPTDARPSNSGNTPSNKAGYDCLCSSTVEEINSGAAARKPGCAPAAGSPPAQASVTLPGRASATLPTASSTSAPAASAAGPTSAAATPAAGATPAATGGSSAGKVAVQWGLGLGAVVVALGM</sequence>
<keyword evidence="2" id="KW-0732">Signal</keyword>